<keyword evidence="1" id="KW-0863">Zinc-finger</keyword>
<feature type="compositionally biased region" description="Low complexity" evidence="2">
    <location>
        <begin position="149"/>
        <end position="160"/>
    </location>
</feature>
<dbReference type="EMBL" id="JAANQT010000280">
    <property type="protein sequence ID" value="KAG1312448.1"/>
    <property type="molecule type" value="Genomic_DNA"/>
</dbReference>
<evidence type="ECO:0000256" key="2">
    <source>
        <dbReference type="SAM" id="MobiDB-lite"/>
    </source>
</evidence>
<keyword evidence="1" id="KW-0862">Zinc</keyword>
<comment type="caution">
    <text evidence="4">The sequence shown here is derived from an EMBL/GenBank/DDBJ whole genome shotgun (WGS) entry which is preliminary data.</text>
</comment>
<evidence type="ECO:0000256" key="1">
    <source>
        <dbReference type="PROSITE-ProRule" id="PRU00094"/>
    </source>
</evidence>
<dbReference type="Proteomes" id="UP000716291">
    <property type="component" value="Unassembled WGS sequence"/>
</dbReference>
<dbReference type="InterPro" id="IPR000679">
    <property type="entry name" value="Znf_GATA"/>
</dbReference>
<gene>
    <name evidence="4" type="ORF">G6F64_003016</name>
</gene>
<feature type="compositionally biased region" description="Polar residues" evidence="2">
    <location>
        <begin position="205"/>
        <end position="217"/>
    </location>
</feature>
<feature type="region of interest" description="Disordered" evidence="2">
    <location>
        <begin position="183"/>
        <end position="219"/>
    </location>
</feature>
<feature type="domain" description="GATA-type" evidence="3">
    <location>
        <begin position="198"/>
        <end position="259"/>
    </location>
</feature>
<dbReference type="Pfam" id="PF00320">
    <property type="entry name" value="GATA"/>
    <property type="match status" value="1"/>
</dbReference>
<sequence>MSNYTLHLNLPAEPLFPQDTSSSTPVSPDELSPIADSPSHSIYHSFYYTQQQHQQQWTPLYPNFTYLPHFSTVPNYVAQDSDSQADLVLQTGQSLLSPSSTLSSSSMENHNVLHFPNNSYHDNHITVGESKQAYDYSCSHQGSSMPTGSNDSNSSNSDSNVNHETNLMQLNQEVTRAQLMKKYHGKKTQISNNHQSKQKTKKKCSNCSATQSPSWRRSTAKDTKDNLLCNACGLYEKTAKRNRMLVTNEDGSTKVIRKRDAREYSCSSCHRKDSSRWRCINKVIKCEQCVRFGH</sequence>
<keyword evidence="1" id="KW-0479">Metal-binding</keyword>
<dbReference type="PROSITE" id="PS50114">
    <property type="entry name" value="GATA_ZN_FINGER_2"/>
    <property type="match status" value="1"/>
</dbReference>
<name>A0A9P6XFW6_RHIOR</name>
<accession>A0A9P6XFW6</accession>
<dbReference type="Gene3D" id="3.30.50.10">
    <property type="entry name" value="Erythroid Transcription Factor GATA-1, subunit A"/>
    <property type="match status" value="1"/>
</dbReference>
<dbReference type="CDD" id="cd00202">
    <property type="entry name" value="ZnF_GATA"/>
    <property type="match status" value="1"/>
</dbReference>
<evidence type="ECO:0000259" key="3">
    <source>
        <dbReference type="PROSITE" id="PS50114"/>
    </source>
</evidence>
<dbReference type="SMART" id="SM00401">
    <property type="entry name" value="ZnF_GATA"/>
    <property type="match status" value="1"/>
</dbReference>
<dbReference type="SUPFAM" id="SSF57716">
    <property type="entry name" value="Glucocorticoid receptor-like (DNA-binding domain)"/>
    <property type="match status" value="1"/>
</dbReference>
<dbReference type="AlphaFoldDB" id="A0A9P6XFW6"/>
<feature type="region of interest" description="Disordered" evidence="2">
    <location>
        <begin position="136"/>
        <end position="162"/>
    </location>
</feature>
<evidence type="ECO:0000313" key="5">
    <source>
        <dbReference type="Proteomes" id="UP000716291"/>
    </source>
</evidence>
<reference evidence="4" key="1">
    <citation type="journal article" date="2020" name="Microb. Genom.">
        <title>Genetic diversity of clinical and environmental Mucorales isolates obtained from an investigation of mucormycosis cases among solid organ transplant recipients.</title>
        <authorList>
            <person name="Nguyen M.H."/>
            <person name="Kaul D."/>
            <person name="Muto C."/>
            <person name="Cheng S.J."/>
            <person name="Richter R.A."/>
            <person name="Bruno V.M."/>
            <person name="Liu G."/>
            <person name="Beyhan S."/>
            <person name="Sundermann A.J."/>
            <person name="Mounaud S."/>
            <person name="Pasculle A.W."/>
            <person name="Nierman W.C."/>
            <person name="Driscoll E."/>
            <person name="Cumbie R."/>
            <person name="Clancy C.J."/>
            <person name="Dupont C.L."/>
        </authorList>
    </citation>
    <scope>NUCLEOTIDE SEQUENCE</scope>
    <source>
        <strain evidence="4">GL11</strain>
    </source>
</reference>
<keyword evidence="5" id="KW-1185">Reference proteome</keyword>
<protein>
    <recommendedName>
        <fullName evidence="3">GATA-type domain-containing protein</fullName>
    </recommendedName>
</protein>
<feature type="compositionally biased region" description="Polar residues" evidence="2">
    <location>
        <begin position="138"/>
        <end position="148"/>
    </location>
</feature>
<dbReference type="GO" id="GO:0008270">
    <property type="term" value="F:zinc ion binding"/>
    <property type="evidence" value="ECO:0007669"/>
    <property type="project" value="UniProtKB-KW"/>
</dbReference>
<proteinExistence type="predicted"/>
<organism evidence="4 5">
    <name type="scientific">Rhizopus oryzae</name>
    <name type="common">Mucormycosis agent</name>
    <name type="synonym">Rhizopus arrhizus var. delemar</name>
    <dbReference type="NCBI Taxonomy" id="64495"/>
    <lineage>
        <taxon>Eukaryota</taxon>
        <taxon>Fungi</taxon>
        <taxon>Fungi incertae sedis</taxon>
        <taxon>Mucoromycota</taxon>
        <taxon>Mucoromycotina</taxon>
        <taxon>Mucoromycetes</taxon>
        <taxon>Mucorales</taxon>
        <taxon>Mucorineae</taxon>
        <taxon>Rhizopodaceae</taxon>
        <taxon>Rhizopus</taxon>
    </lineage>
</organism>
<feature type="region of interest" description="Disordered" evidence="2">
    <location>
        <begin position="14"/>
        <end position="34"/>
    </location>
</feature>
<dbReference type="GO" id="GO:0043565">
    <property type="term" value="F:sequence-specific DNA binding"/>
    <property type="evidence" value="ECO:0007669"/>
    <property type="project" value="InterPro"/>
</dbReference>
<evidence type="ECO:0000313" key="4">
    <source>
        <dbReference type="EMBL" id="KAG1312448.1"/>
    </source>
</evidence>
<dbReference type="InterPro" id="IPR013088">
    <property type="entry name" value="Znf_NHR/GATA"/>
</dbReference>
<dbReference type="GO" id="GO:0006355">
    <property type="term" value="P:regulation of DNA-templated transcription"/>
    <property type="evidence" value="ECO:0007669"/>
    <property type="project" value="InterPro"/>
</dbReference>